<name>A0A914R3Q8_9BILA</name>
<protein>
    <submittedName>
        <fullName evidence="2">Uncharacterized protein</fullName>
    </submittedName>
</protein>
<reference evidence="2" key="1">
    <citation type="submission" date="2022-11" db="UniProtKB">
        <authorList>
            <consortium name="WormBaseParasite"/>
        </authorList>
    </citation>
    <scope>IDENTIFICATION</scope>
</reference>
<dbReference type="Proteomes" id="UP000887578">
    <property type="component" value="Unplaced"/>
</dbReference>
<evidence type="ECO:0000313" key="2">
    <source>
        <dbReference type="WBParaSite" id="PDA_v2.g9217.t1"/>
    </source>
</evidence>
<dbReference type="Gene3D" id="1.25.10.10">
    <property type="entry name" value="Leucine-rich Repeat Variant"/>
    <property type="match status" value="1"/>
</dbReference>
<accession>A0A914R3Q8</accession>
<dbReference type="InterPro" id="IPR011989">
    <property type="entry name" value="ARM-like"/>
</dbReference>
<keyword evidence="1" id="KW-1185">Reference proteome</keyword>
<dbReference type="WBParaSite" id="PDA_v2.g9217.t1">
    <property type="protein sequence ID" value="PDA_v2.g9217.t1"/>
    <property type="gene ID" value="PDA_v2.g9217"/>
</dbReference>
<proteinExistence type="predicted"/>
<dbReference type="AlphaFoldDB" id="A0A914R3Q8"/>
<sequence>MVLLRNLQHENETLQLGSLVTIKNLAKDYSNVNVIEYLTEENELLKKLLKPLLSENVEICEQAISLIQELCENSGQ</sequence>
<dbReference type="InterPro" id="IPR016024">
    <property type="entry name" value="ARM-type_fold"/>
</dbReference>
<evidence type="ECO:0000313" key="1">
    <source>
        <dbReference type="Proteomes" id="UP000887578"/>
    </source>
</evidence>
<organism evidence="1 2">
    <name type="scientific">Panagrolaimus davidi</name>
    <dbReference type="NCBI Taxonomy" id="227884"/>
    <lineage>
        <taxon>Eukaryota</taxon>
        <taxon>Metazoa</taxon>
        <taxon>Ecdysozoa</taxon>
        <taxon>Nematoda</taxon>
        <taxon>Chromadorea</taxon>
        <taxon>Rhabditida</taxon>
        <taxon>Tylenchina</taxon>
        <taxon>Panagrolaimomorpha</taxon>
        <taxon>Panagrolaimoidea</taxon>
        <taxon>Panagrolaimidae</taxon>
        <taxon>Panagrolaimus</taxon>
    </lineage>
</organism>
<dbReference type="SUPFAM" id="SSF48371">
    <property type="entry name" value="ARM repeat"/>
    <property type="match status" value="1"/>
</dbReference>